<dbReference type="InterPro" id="IPR029044">
    <property type="entry name" value="Nucleotide-diphossugar_trans"/>
</dbReference>
<dbReference type="Gene3D" id="3.90.550.10">
    <property type="entry name" value="Spore Coat Polysaccharide Biosynthesis Protein SpsA, Chain A"/>
    <property type="match status" value="1"/>
</dbReference>
<evidence type="ECO:0000256" key="1">
    <source>
        <dbReference type="SAM" id="Phobius"/>
    </source>
</evidence>
<feature type="domain" description="Glycosyltransferase 2-like" evidence="2">
    <location>
        <begin position="3"/>
        <end position="122"/>
    </location>
</feature>
<evidence type="ECO:0000313" key="4">
    <source>
        <dbReference type="Proteomes" id="UP000241954"/>
    </source>
</evidence>
<dbReference type="SUPFAM" id="SSF53448">
    <property type="entry name" value="Nucleotide-diphospho-sugar transferases"/>
    <property type="match status" value="1"/>
</dbReference>
<dbReference type="EMBL" id="PYLW01000003">
    <property type="protein sequence ID" value="PSV98840.1"/>
    <property type="molecule type" value="Genomic_DNA"/>
</dbReference>
<dbReference type="Pfam" id="PF00535">
    <property type="entry name" value="Glycos_transf_2"/>
    <property type="match status" value="1"/>
</dbReference>
<keyword evidence="1" id="KW-0812">Transmembrane</keyword>
<name>A0A2T3MPI6_9GAMM</name>
<dbReference type="Proteomes" id="UP000241954">
    <property type="component" value="Unassembled WGS sequence"/>
</dbReference>
<protein>
    <recommendedName>
        <fullName evidence="2">Glycosyltransferase 2-like domain-containing protein</fullName>
    </recommendedName>
</protein>
<organism evidence="3 4">
    <name type="scientific">Photobacterium iliopiscarium</name>
    <dbReference type="NCBI Taxonomy" id="56192"/>
    <lineage>
        <taxon>Bacteria</taxon>
        <taxon>Pseudomonadati</taxon>
        <taxon>Pseudomonadota</taxon>
        <taxon>Gammaproteobacteria</taxon>
        <taxon>Vibrionales</taxon>
        <taxon>Vibrionaceae</taxon>
        <taxon>Photobacterium</taxon>
    </lineage>
</organism>
<keyword evidence="1" id="KW-1133">Transmembrane helix</keyword>
<keyword evidence="1" id="KW-0472">Membrane</keyword>
<dbReference type="AlphaFoldDB" id="A0A2T3MPI6"/>
<reference evidence="3 4" key="1">
    <citation type="submission" date="2018-01" db="EMBL/GenBank/DDBJ databases">
        <title>Whole genome sequencing of Histamine producing bacteria.</title>
        <authorList>
            <person name="Butler K."/>
        </authorList>
    </citation>
    <scope>NUCLEOTIDE SEQUENCE [LARGE SCALE GENOMIC DNA]</scope>
    <source>
        <strain evidence="3 4">NCIMB 13481</strain>
    </source>
</reference>
<dbReference type="CDD" id="cd00761">
    <property type="entry name" value="Glyco_tranf_GTA_type"/>
    <property type="match status" value="1"/>
</dbReference>
<accession>A0A2T3MPI6</accession>
<evidence type="ECO:0000259" key="2">
    <source>
        <dbReference type="Pfam" id="PF00535"/>
    </source>
</evidence>
<proteinExistence type="predicted"/>
<comment type="caution">
    <text evidence="3">The sequence shown here is derived from an EMBL/GenBank/DDBJ whole genome shotgun (WGS) entry which is preliminary data.</text>
</comment>
<dbReference type="InterPro" id="IPR050834">
    <property type="entry name" value="Glycosyltransf_2"/>
</dbReference>
<dbReference type="PANTHER" id="PTHR43685:SF11">
    <property type="entry name" value="GLYCOSYLTRANSFERASE TAGX-RELATED"/>
    <property type="match status" value="1"/>
</dbReference>
<gene>
    <name evidence="3" type="ORF">C9I88_04000</name>
</gene>
<sequence>MFSIVIPLYNKGNYIRNTIHSILLQDYQDFEIIIVDDGSTDNSKDEVLSINDRRIRYFHKNNEGVSSARNYGIEKAQGEYIAFLDADDSYEKEFLSKIFKLACKYPSIDALTSGFYRVKKGVKTTSYLPIDILGDDCIIDDFFAHWSNGAFFCSSSIVVKRSYFFEYNKFFPIGETMGEDQDMWFHLALNGSFAYIACYLSNYNVAVDNSLTSISYNERILELPCITRLKKIHSNNTSKKKFIVRYNLERAINNFIIGNKKEGISIIKDDFFNKYFYKLKLLAVLFFCIPSPLIRKLILIRKNFNK</sequence>
<evidence type="ECO:0000313" key="3">
    <source>
        <dbReference type="EMBL" id="PSV98840.1"/>
    </source>
</evidence>
<dbReference type="PANTHER" id="PTHR43685">
    <property type="entry name" value="GLYCOSYLTRANSFERASE"/>
    <property type="match status" value="1"/>
</dbReference>
<dbReference type="InterPro" id="IPR001173">
    <property type="entry name" value="Glyco_trans_2-like"/>
</dbReference>
<feature type="transmembrane region" description="Helical" evidence="1">
    <location>
        <begin position="275"/>
        <end position="294"/>
    </location>
</feature>